<dbReference type="PANTHER" id="PTHR43861:SF1">
    <property type="entry name" value="TRANS-ACONITATE 2-METHYLTRANSFERASE"/>
    <property type="match status" value="1"/>
</dbReference>
<reference evidence="4 5" key="1">
    <citation type="submission" date="2017-05" db="EMBL/GenBank/DDBJ databases">
        <authorList>
            <person name="Varghese N."/>
            <person name="Submissions S."/>
        </authorList>
    </citation>
    <scope>NUCLEOTIDE SEQUENCE [LARGE SCALE GENOMIC DNA]</scope>
    <source>
        <strain evidence="4 5">DSM 29734</strain>
    </source>
</reference>
<dbReference type="PANTHER" id="PTHR43861">
    <property type="entry name" value="TRANS-ACONITATE 2-METHYLTRANSFERASE-RELATED"/>
    <property type="match status" value="1"/>
</dbReference>
<gene>
    <name evidence="4" type="ORF">SAMN06265373_103135</name>
</gene>
<sequence>MQAAAKFWDGAAQKYAKSPISDMQAYEYTLGRTRSYLKETDVALELGCGTAATAIQLADDVAELVATDVSGGMLEVGRERVNKAGTKNIRLVQATPESAPEGPFDVVMAHNLIHLLEDGDIAMVEVAKRVKPGGLFISKTPCLSENMQSLKFRLLKTAIPLMQFFGKAPFVRFFSIAELERSVTDAGFRIIESGNFPADPPSRYLVARKL</sequence>
<accession>A0ABY1NUR8</accession>
<dbReference type="Pfam" id="PF13649">
    <property type="entry name" value="Methyltransf_25"/>
    <property type="match status" value="1"/>
</dbReference>
<keyword evidence="1" id="KW-0489">Methyltransferase</keyword>
<evidence type="ECO:0000256" key="2">
    <source>
        <dbReference type="ARBA" id="ARBA00022679"/>
    </source>
</evidence>
<evidence type="ECO:0000313" key="5">
    <source>
        <dbReference type="Proteomes" id="UP001157961"/>
    </source>
</evidence>
<dbReference type="CDD" id="cd02440">
    <property type="entry name" value="AdoMet_MTases"/>
    <property type="match status" value="1"/>
</dbReference>
<keyword evidence="4" id="KW-0830">Ubiquinone</keyword>
<feature type="domain" description="Methyltransferase" evidence="3">
    <location>
        <begin position="44"/>
        <end position="134"/>
    </location>
</feature>
<protein>
    <submittedName>
        <fullName evidence="4">Ubiquinone/menaquinone biosynthesis C-methylase UbiE</fullName>
    </submittedName>
</protein>
<dbReference type="RefSeq" id="WP_283425596.1">
    <property type="nucleotide sequence ID" value="NZ_FXTY01000003.1"/>
</dbReference>
<dbReference type="Gene3D" id="3.40.50.150">
    <property type="entry name" value="Vaccinia Virus protein VP39"/>
    <property type="match status" value="1"/>
</dbReference>
<comment type="caution">
    <text evidence="4">The sequence shown here is derived from an EMBL/GenBank/DDBJ whole genome shotgun (WGS) entry which is preliminary data.</text>
</comment>
<evidence type="ECO:0000259" key="3">
    <source>
        <dbReference type="Pfam" id="PF13649"/>
    </source>
</evidence>
<dbReference type="Proteomes" id="UP001157961">
    <property type="component" value="Unassembled WGS sequence"/>
</dbReference>
<keyword evidence="5" id="KW-1185">Reference proteome</keyword>
<dbReference type="InterPro" id="IPR029063">
    <property type="entry name" value="SAM-dependent_MTases_sf"/>
</dbReference>
<evidence type="ECO:0000256" key="1">
    <source>
        <dbReference type="ARBA" id="ARBA00022603"/>
    </source>
</evidence>
<keyword evidence="2" id="KW-0808">Transferase</keyword>
<organism evidence="4 5">
    <name type="scientific">Shimia sagamensis</name>
    <dbReference type="NCBI Taxonomy" id="1566352"/>
    <lineage>
        <taxon>Bacteria</taxon>
        <taxon>Pseudomonadati</taxon>
        <taxon>Pseudomonadota</taxon>
        <taxon>Alphaproteobacteria</taxon>
        <taxon>Rhodobacterales</taxon>
        <taxon>Roseobacteraceae</taxon>
    </lineage>
</organism>
<evidence type="ECO:0000313" key="4">
    <source>
        <dbReference type="EMBL" id="SMP17373.1"/>
    </source>
</evidence>
<dbReference type="SUPFAM" id="SSF53335">
    <property type="entry name" value="S-adenosyl-L-methionine-dependent methyltransferases"/>
    <property type="match status" value="1"/>
</dbReference>
<dbReference type="EMBL" id="FXTY01000003">
    <property type="protein sequence ID" value="SMP17373.1"/>
    <property type="molecule type" value="Genomic_DNA"/>
</dbReference>
<proteinExistence type="predicted"/>
<dbReference type="InterPro" id="IPR041698">
    <property type="entry name" value="Methyltransf_25"/>
</dbReference>
<name>A0ABY1NUR8_9RHOB</name>